<dbReference type="InterPro" id="IPR017941">
    <property type="entry name" value="Rieske_2Fe-2S"/>
</dbReference>
<dbReference type="InterPro" id="IPR036922">
    <property type="entry name" value="Rieske_2Fe-2S_sf"/>
</dbReference>
<reference evidence="8 9" key="1">
    <citation type="submission" date="2014-12" db="EMBL/GenBank/DDBJ databases">
        <title>Draft genome sequence of Cohnella kolymensis strain B-2846.</title>
        <authorList>
            <person name="Karlyshev A.V."/>
            <person name="Kudryashova E.B."/>
        </authorList>
    </citation>
    <scope>NUCLEOTIDE SEQUENCE [LARGE SCALE GENOMIC DNA]</scope>
    <source>
        <strain evidence="8 9">VKM B-2846</strain>
    </source>
</reference>
<dbReference type="InterPro" id="IPR015879">
    <property type="entry name" value="Ring_hydroxy_dOase_asu_C_dom"/>
</dbReference>
<dbReference type="Proteomes" id="UP000054526">
    <property type="component" value="Unassembled WGS sequence"/>
</dbReference>
<organism evidence="8 9">
    <name type="scientific">Cohnella kolymensis</name>
    <dbReference type="NCBI Taxonomy" id="1590652"/>
    <lineage>
        <taxon>Bacteria</taxon>
        <taxon>Bacillati</taxon>
        <taxon>Bacillota</taxon>
        <taxon>Bacilli</taxon>
        <taxon>Bacillales</taxon>
        <taxon>Paenibacillaceae</taxon>
        <taxon>Cohnella</taxon>
    </lineage>
</organism>
<keyword evidence="3" id="KW-0479">Metal-binding</keyword>
<keyword evidence="6" id="KW-0411">Iron-sulfur</keyword>
<evidence type="ECO:0000256" key="3">
    <source>
        <dbReference type="ARBA" id="ARBA00022723"/>
    </source>
</evidence>
<sequence>MLQTFKESDQFTLPYAFYRNADVLVEENRKVFARAWQFVGHVSQLQQAGQFITCEVAGEPIIVVRGDDGELRAFYNVCPHRATQLESQEDGKKKILQCTYHGWTFKLNGQLHQAPNFKQSPESFCEGDTCLRGIRVETEASLVFVNLDENAQSLKEANGEFFDDLSQFAFLSRLQKYSSEKRTIKANWKAYIDNYLECDHCAIAHPVFASTFDLKNYLFIDKQNCIIQTASVKPSAKLGDVPLDEVEVQKGRYYWLWPNMIFSVSPGPGNIALTVLTPLDENTTIANYFYYFVNQEPTPEQQENINFVEQLRREDIKLVEKAQIGFRSQAFERGRYSPTEHALRRFHRMIQGALEA</sequence>
<comment type="caution">
    <text evidence="8">The sequence shown here is derived from an EMBL/GenBank/DDBJ whole genome shotgun (WGS) entry which is preliminary data.</text>
</comment>
<dbReference type="PANTHER" id="PTHR43756">
    <property type="entry name" value="CHOLINE MONOOXYGENASE, CHLOROPLASTIC"/>
    <property type="match status" value="1"/>
</dbReference>
<dbReference type="Gene3D" id="2.102.10.10">
    <property type="entry name" value="Rieske [2Fe-2S] iron-sulphur domain"/>
    <property type="match status" value="1"/>
</dbReference>
<evidence type="ECO:0000313" key="8">
    <source>
        <dbReference type="EMBL" id="KIL34447.1"/>
    </source>
</evidence>
<dbReference type="InterPro" id="IPR001663">
    <property type="entry name" value="Rng_hydr_dOase-A"/>
</dbReference>
<evidence type="ECO:0000256" key="5">
    <source>
        <dbReference type="ARBA" id="ARBA00023004"/>
    </source>
</evidence>
<keyword evidence="5" id="KW-0408">Iron</keyword>
<dbReference type="PROSITE" id="PS51296">
    <property type="entry name" value="RIESKE"/>
    <property type="match status" value="1"/>
</dbReference>
<comment type="cofactor">
    <cofactor evidence="1">
        <name>Fe cation</name>
        <dbReference type="ChEBI" id="CHEBI:24875"/>
    </cofactor>
</comment>
<protein>
    <submittedName>
        <fullName evidence="8">(2Fe-2S)-binding protein</fullName>
    </submittedName>
</protein>
<feature type="domain" description="Rieske" evidence="7">
    <location>
        <begin position="36"/>
        <end position="145"/>
    </location>
</feature>
<evidence type="ECO:0000256" key="1">
    <source>
        <dbReference type="ARBA" id="ARBA00001962"/>
    </source>
</evidence>
<keyword evidence="2" id="KW-0001">2Fe-2S</keyword>
<dbReference type="SUPFAM" id="SSF50022">
    <property type="entry name" value="ISP domain"/>
    <property type="match status" value="1"/>
</dbReference>
<gene>
    <name evidence="8" type="ORF">SD71_20635</name>
</gene>
<dbReference type="Pfam" id="PF00848">
    <property type="entry name" value="Ring_hydroxyl_A"/>
    <property type="match status" value="1"/>
</dbReference>
<dbReference type="PRINTS" id="PR00090">
    <property type="entry name" value="RNGDIOXGNASE"/>
</dbReference>
<dbReference type="Gene3D" id="3.90.380.10">
    <property type="entry name" value="Naphthalene 1,2-dioxygenase Alpha Subunit, Chain A, domain 1"/>
    <property type="match status" value="1"/>
</dbReference>
<evidence type="ECO:0000256" key="4">
    <source>
        <dbReference type="ARBA" id="ARBA00023002"/>
    </source>
</evidence>
<dbReference type="EMBL" id="JXAL01000033">
    <property type="protein sequence ID" value="KIL34447.1"/>
    <property type="molecule type" value="Genomic_DNA"/>
</dbReference>
<accession>A0ABR5A0I4</accession>
<dbReference type="PANTHER" id="PTHR43756:SF5">
    <property type="entry name" value="CHOLINE MONOOXYGENASE, CHLOROPLASTIC"/>
    <property type="match status" value="1"/>
</dbReference>
<proteinExistence type="predicted"/>
<evidence type="ECO:0000259" key="7">
    <source>
        <dbReference type="PROSITE" id="PS51296"/>
    </source>
</evidence>
<evidence type="ECO:0000313" key="9">
    <source>
        <dbReference type="Proteomes" id="UP000054526"/>
    </source>
</evidence>
<evidence type="ECO:0000256" key="2">
    <source>
        <dbReference type="ARBA" id="ARBA00022714"/>
    </source>
</evidence>
<dbReference type="CDD" id="cd03469">
    <property type="entry name" value="Rieske_RO_Alpha_N"/>
    <property type="match status" value="1"/>
</dbReference>
<name>A0ABR5A0I4_9BACL</name>
<evidence type="ECO:0000256" key="6">
    <source>
        <dbReference type="ARBA" id="ARBA00023014"/>
    </source>
</evidence>
<keyword evidence="9" id="KW-1185">Reference proteome</keyword>
<dbReference type="SUPFAM" id="SSF55961">
    <property type="entry name" value="Bet v1-like"/>
    <property type="match status" value="1"/>
</dbReference>
<dbReference type="Pfam" id="PF00355">
    <property type="entry name" value="Rieske"/>
    <property type="match status" value="1"/>
</dbReference>
<keyword evidence="4" id="KW-0560">Oxidoreductase</keyword>